<feature type="domain" description="Helix-turn-helix" evidence="1">
    <location>
        <begin position="7"/>
        <end position="65"/>
    </location>
</feature>
<evidence type="ECO:0000313" key="2">
    <source>
        <dbReference type="EMBL" id="MBD9723492.1"/>
    </source>
</evidence>
<dbReference type="Proteomes" id="UP000661025">
    <property type="component" value="Unassembled WGS sequence"/>
</dbReference>
<evidence type="ECO:0000259" key="1">
    <source>
        <dbReference type="Pfam" id="PF19575"/>
    </source>
</evidence>
<protein>
    <submittedName>
        <fullName evidence="2">Transcriptional regulator</fullName>
    </submittedName>
</protein>
<comment type="caution">
    <text evidence="2">The sequence shown here is derived from an EMBL/GenBank/DDBJ whole genome shotgun (WGS) entry which is preliminary data.</text>
</comment>
<dbReference type="GeneID" id="79933786"/>
<dbReference type="AlphaFoldDB" id="A0A927QJ18"/>
<accession>A0A927QJ18</accession>
<dbReference type="EMBL" id="JACYXT010000003">
    <property type="protein sequence ID" value="MBD9723492.1"/>
    <property type="molecule type" value="Genomic_DNA"/>
</dbReference>
<proteinExistence type="predicted"/>
<reference evidence="2" key="1">
    <citation type="submission" date="2020-09" db="EMBL/GenBank/DDBJ databases">
        <title>Streptomyces canutascabiei sp. nov., which causes potato common scab and is distributed across the world.</title>
        <authorList>
            <person name="Nguyen H.P."/>
            <person name="Weisberg A.J."/>
            <person name="Chang J.H."/>
            <person name="Clarke C.R."/>
        </authorList>
    </citation>
    <scope>NUCLEOTIDE SEQUENCE</scope>
    <source>
        <strain evidence="2">ID-01-6.2a</strain>
    </source>
</reference>
<dbReference type="InterPro" id="IPR045745">
    <property type="entry name" value="HTH_58_Actinobacteria-type"/>
</dbReference>
<dbReference type="Pfam" id="PF19575">
    <property type="entry name" value="HTH_58"/>
    <property type="match status" value="1"/>
</dbReference>
<dbReference type="RefSeq" id="WP_192360397.1">
    <property type="nucleotide sequence ID" value="NZ_CP119182.1"/>
</dbReference>
<organism evidence="2 3">
    <name type="scientific">Streptomyces caniscabiei</name>
    <dbReference type="NCBI Taxonomy" id="2746961"/>
    <lineage>
        <taxon>Bacteria</taxon>
        <taxon>Bacillati</taxon>
        <taxon>Actinomycetota</taxon>
        <taxon>Actinomycetes</taxon>
        <taxon>Kitasatosporales</taxon>
        <taxon>Streptomycetaceae</taxon>
        <taxon>Streptomyces</taxon>
    </lineage>
</organism>
<sequence length="69" mass="7353">MRDYTTGLILTGNARQTTAQQAADLYAQGCTIRSVARQIGRSYGGTRVLLLEAGVRLRGRGGNTRKAAA</sequence>
<name>A0A927QJ18_9ACTN</name>
<gene>
    <name evidence="2" type="ORF">IHE70_09580</name>
</gene>
<evidence type="ECO:0000313" key="3">
    <source>
        <dbReference type="Proteomes" id="UP000661025"/>
    </source>
</evidence>